<dbReference type="EMBL" id="JAHUTI010002112">
    <property type="protein sequence ID" value="MED6233255.1"/>
    <property type="molecule type" value="Genomic_DNA"/>
</dbReference>
<protein>
    <recommendedName>
        <fullName evidence="3">Secreted protein</fullName>
    </recommendedName>
</protein>
<comment type="caution">
    <text evidence="1">The sequence shown here is derived from an EMBL/GenBank/DDBJ whole genome shotgun (WGS) entry which is preliminary data.</text>
</comment>
<keyword evidence="2" id="KW-1185">Reference proteome</keyword>
<evidence type="ECO:0000313" key="1">
    <source>
        <dbReference type="EMBL" id="MED6233255.1"/>
    </source>
</evidence>
<organism evidence="1 2">
    <name type="scientific">Ataeniobius toweri</name>
    <dbReference type="NCBI Taxonomy" id="208326"/>
    <lineage>
        <taxon>Eukaryota</taxon>
        <taxon>Metazoa</taxon>
        <taxon>Chordata</taxon>
        <taxon>Craniata</taxon>
        <taxon>Vertebrata</taxon>
        <taxon>Euteleostomi</taxon>
        <taxon>Actinopterygii</taxon>
        <taxon>Neopterygii</taxon>
        <taxon>Teleostei</taxon>
        <taxon>Neoteleostei</taxon>
        <taxon>Acanthomorphata</taxon>
        <taxon>Ovalentaria</taxon>
        <taxon>Atherinomorphae</taxon>
        <taxon>Cyprinodontiformes</taxon>
        <taxon>Goodeidae</taxon>
        <taxon>Ataeniobius</taxon>
    </lineage>
</organism>
<gene>
    <name evidence="1" type="ORF">ATANTOWER_009160</name>
</gene>
<proteinExistence type="predicted"/>
<sequence>MFCSDRPSYYAGQSCHIHRSVCRLVFVCVCLPPLIAGCGRQVQPHSWSSSSPIRRRGFPEADGRLFCSMSGNQFSHLHSALGFQCSASLLSEFIGKLTSRVTL</sequence>
<evidence type="ECO:0008006" key="3">
    <source>
        <dbReference type="Google" id="ProtNLM"/>
    </source>
</evidence>
<evidence type="ECO:0000313" key="2">
    <source>
        <dbReference type="Proteomes" id="UP001345963"/>
    </source>
</evidence>
<dbReference type="Proteomes" id="UP001345963">
    <property type="component" value="Unassembled WGS sequence"/>
</dbReference>
<name>A0ABU7A5U1_9TELE</name>
<reference evidence="1 2" key="1">
    <citation type="submission" date="2021-07" db="EMBL/GenBank/DDBJ databases">
        <authorList>
            <person name="Palmer J.M."/>
        </authorList>
    </citation>
    <scope>NUCLEOTIDE SEQUENCE [LARGE SCALE GENOMIC DNA]</scope>
    <source>
        <strain evidence="1 2">AT_MEX2019</strain>
        <tissue evidence="1">Muscle</tissue>
    </source>
</reference>
<accession>A0ABU7A5U1</accession>